<reference evidence="1" key="1">
    <citation type="submission" date="2013-07" db="EMBL/GenBank/DDBJ databases">
        <title>The genome of Eucalyptus grandis.</title>
        <authorList>
            <person name="Schmutz J."/>
            <person name="Hayes R."/>
            <person name="Myburg A."/>
            <person name="Tuskan G."/>
            <person name="Grattapaglia D."/>
            <person name="Rokhsar D.S."/>
        </authorList>
    </citation>
    <scope>NUCLEOTIDE SEQUENCE</scope>
    <source>
        <tissue evidence="1">Leaf extractions</tissue>
    </source>
</reference>
<dbReference type="AlphaFoldDB" id="A0A059CU26"/>
<protein>
    <submittedName>
        <fullName evidence="1">Uncharacterized protein</fullName>
    </submittedName>
</protein>
<organism evidence="1">
    <name type="scientific">Eucalyptus grandis</name>
    <name type="common">Flooded gum</name>
    <dbReference type="NCBI Taxonomy" id="71139"/>
    <lineage>
        <taxon>Eukaryota</taxon>
        <taxon>Viridiplantae</taxon>
        <taxon>Streptophyta</taxon>
        <taxon>Embryophyta</taxon>
        <taxon>Tracheophyta</taxon>
        <taxon>Spermatophyta</taxon>
        <taxon>Magnoliopsida</taxon>
        <taxon>eudicotyledons</taxon>
        <taxon>Gunneridae</taxon>
        <taxon>Pentapetalae</taxon>
        <taxon>rosids</taxon>
        <taxon>malvids</taxon>
        <taxon>Myrtales</taxon>
        <taxon>Myrtaceae</taxon>
        <taxon>Myrtoideae</taxon>
        <taxon>Eucalypteae</taxon>
        <taxon>Eucalyptus</taxon>
    </lineage>
</organism>
<dbReference type="EMBL" id="KK198755">
    <property type="protein sequence ID" value="KCW81420.1"/>
    <property type="molecule type" value="Genomic_DNA"/>
</dbReference>
<gene>
    <name evidence="1" type="ORF">EUGRSUZ_C02800</name>
</gene>
<sequence>MKLLFIHEIVIHSNRQSGKLKSFPYVRYSKRFMHTQSSPCEKDCFSISMFLDKLAIFLGSTLANSSSHEKRYSHYQNMPVPFFRNTELRKKSKPLKYLCECM</sequence>
<proteinExistence type="predicted"/>
<name>A0A059CU26_EUCGR</name>
<evidence type="ECO:0000313" key="1">
    <source>
        <dbReference type="EMBL" id="KCW81420.1"/>
    </source>
</evidence>
<dbReference type="Gramene" id="KCW81420">
    <property type="protein sequence ID" value="KCW81420"/>
    <property type="gene ID" value="EUGRSUZ_C02800"/>
</dbReference>
<dbReference type="InParanoid" id="A0A059CU26"/>
<accession>A0A059CU26</accession>